<evidence type="ECO:0000313" key="2">
    <source>
        <dbReference type="EMBL" id="CAE0589601.1"/>
    </source>
</evidence>
<reference evidence="2" key="1">
    <citation type="submission" date="2021-01" db="EMBL/GenBank/DDBJ databases">
        <authorList>
            <person name="Corre E."/>
            <person name="Pelletier E."/>
            <person name="Niang G."/>
            <person name="Scheremetjew M."/>
            <person name="Finn R."/>
            <person name="Kale V."/>
            <person name="Holt S."/>
            <person name="Cochrane G."/>
            <person name="Meng A."/>
            <person name="Brown T."/>
            <person name="Cohen L."/>
        </authorList>
    </citation>
    <scope>NUCLEOTIDE SEQUENCE</scope>
    <source>
        <strain evidence="2">379</strain>
    </source>
</reference>
<dbReference type="InterPro" id="IPR016024">
    <property type="entry name" value="ARM-type_fold"/>
</dbReference>
<dbReference type="SUPFAM" id="SSF48371">
    <property type="entry name" value="ARM repeat"/>
    <property type="match status" value="1"/>
</dbReference>
<proteinExistence type="predicted"/>
<accession>A0A7S3X0K3</accession>
<dbReference type="AlphaFoldDB" id="A0A7S3X0K3"/>
<sequence>MAELLRLGRGIARSDSSDGNKGMCALLSAVASPPASLFTGADTRHSAEAAIHAFAASVAAATRCGVSQVEEAAHAALGKLMAEARRHDHRADPPPRLPTPALVTALESEAVVARLVEVLACGFLQRKEFACDQLVALCRGSPAACQAALDSGASTAVLANLRAAGGESNASRDTASNPESKTAPGQLAMGSHRLLFGCVELMSILMCWAPDCREALASGGNGSLLPSLLPLLRLVMQAADSVEGRRLKNGLLLLLTQLSSAPSGPAALAHDGHLLRLLMGSLLATLTPHLVGPSTLGSGGALRLCRCGGVDNFEAACAVLELLLRCLTSSAECAALAVEVGVDLGMRHLMDAASWAGEGAGGGGLGEWRADEREALRLGAAKLVREVVAYSDSQLRLDRTSVSARLEAAADLVSLLDAEAVATARGEPAPLLAPVLEALRAIAADPAGGSAGAERLRSLGALAPLGRLACEQDPYMEGTLLLAAPPEARGGAVQALAAMADADLGSAEEICGLGFVPALVAALDSPMGGTGACDPLLPGSAAWLVALHASLLASLSSAAFSSAAPSPLLTDVARQLVEADAVAVVAELLTRWPPPLLWSGFALLGEWASSPRLLEQVLSSSVTVAPGGIGHTERAVSLPVLAVVLRAWAANETSTTLRSLLARGEPSGRDAVAPRAAPDTPLRLLDPAGADPAEAERPSEVLGKVNAILHNARLSDLPLPPLDPRDLPLASAALAYPSMRLGREWARLAAGLAEEGTEPLPADARRISEAVEAAGRGVDTSWAAQAEQWSAVHARSLREELDLYAECPGRTSVTRRLTPRERVRARMPGMSGPSHAQRVKGKAVMAAMMARSGLVATDASARTDEADASTVSAGDGVGWAVAVDSAEPEAGGGESGPCTPFITSNR</sequence>
<feature type="region of interest" description="Disordered" evidence="1">
    <location>
        <begin position="885"/>
        <end position="906"/>
    </location>
</feature>
<organism evidence="2">
    <name type="scientific">Emiliania huxleyi</name>
    <name type="common">Coccolithophore</name>
    <name type="synonym">Pontosphaera huxleyi</name>
    <dbReference type="NCBI Taxonomy" id="2903"/>
    <lineage>
        <taxon>Eukaryota</taxon>
        <taxon>Haptista</taxon>
        <taxon>Haptophyta</taxon>
        <taxon>Prymnesiophyceae</taxon>
        <taxon>Isochrysidales</taxon>
        <taxon>Noelaerhabdaceae</taxon>
        <taxon>Emiliania</taxon>
    </lineage>
</organism>
<evidence type="ECO:0000256" key="1">
    <source>
        <dbReference type="SAM" id="MobiDB-lite"/>
    </source>
</evidence>
<name>A0A7S3X0K3_EMIHU</name>
<feature type="region of interest" description="Disordered" evidence="1">
    <location>
        <begin position="665"/>
        <end position="697"/>
    </location>
</feature>
<dbReference type="Gene3D" id="1.25.10.10">
    <property type="entry name" value="Leucine-rich Repeat Variant"/>
    <property type="match status" value="1"/>
</dbReference>
<dbReference type="EMBL" id="HBIR01053305">
    <property type="protein sequence ID" value="CAE0589601.1"/>
    <property type="molecule type" value="Transcribed_RNA"/>
</dbReference>
<gene>
    <name evidence="2" type="ORF">EHUX00137_LOCUS41560</name>
</gene>
<protein>
    <submittedName>
        <fullName evidence="2">Uncharacterized protein</fullName>
    </submittedName>
</protein>
<dbReference type="InterPro" id="IPR011989">
    <property type="entry name" value="ARM-like"/>
</dbReference>